<dbReference type="InterPro" id="IPR022898">
    <property type="entry name" value="RNase_HII"/>
</dbReference>
<dbReference type="NCBIfam" id="NF000595">
    <property type="entry name" value="PRK00015.1-3"/>
    <property type="match status" value="1"/>
</dbReference>
<dbReference type="InterPro" id="IPR001352">
    <property type="entry name" value="RNase_HII/HIII"/>
</dbReference>
<evidence type="ECO:0000313" key="18">
    <source>
        <dbReference type="EMBL" id="SDF48218.1"/>
    </source>
</evidence>
<dbReference type="InterPro" id="IPR036397">
    <property type="entry name" value="RNaseH_sf"/>
</dbReference>
<evidence type="ECO:0000256" key="10">
    <source>
        <dbReference type="ARBA" id="ARBA00022723"/>
    </source>
</evidence>
<dbReference type="PANTHER" id="PTHR10954">
    <property type="entry name" value="RIBONUCLEASE H2 SUBUNIT A"/>
    <property type="match status" value="1"/>
</dbReference>
<dbReference type="GO" id="GO:0005737">
    <property type="term" value="C:cytoplasm"/>
    <property type="evidence" value="ECO:0007669"/>
    <property type="project" value="UniProtKB-SubCell"/>
</dbReference>
<organism evidence="18 19">
    <name type="scientific">Limimonas halophila</name>
    <dbReference type="NCBI Taxonomy" id="1082479"/>
    <lineage>
        <taxon>Bacteria</taxon>
        <taxon>Pseudomonadati</taxon>
        <taxon>Pseudomonadota</taxon>
        <taxon>Alphaproteobacteria</taxon>
        <taxon>Rhodospirillales</taxon>
        <taxon>Rhodovibrionaceae</taxon>
        <taxon>Limimonas</taxon>
    </lineage>
</organism>
<evidence type="ECO:0000313" key="19">
    <source>
        <dbReference type="Proteomes" id="UP000199415"/>
    </source>
</evidence>
<dbReference type="InterPro" id="IPR024567">
    <property type="entry name" value="RNase_HII/HIII_dom"/>
</dbReference>
<comment type="catalytic activity">
    <reaction evidence="1 14 15 16">
        <text>Endonucleolytic cleavage to 5'-phosphomonoester.</text>
        <dbReference type="EC" id="3.1.26.4"/>
    </reaction>
</comment>
<dbReference type="Pfam" id="PF01351">
    <property type="entry name" value="RNase_HII"/>
    <property type="match status" value="1"/>
</dbReference>
<evidence type="ECO:0000256" key="11">
    <source>
        <dbReference type="ARBA" id="ARBA00022759"/>
    </source>
</evidence>
<comment type="subcellular location">
    <subcellularLocation>
        <location evidence="4 14">Cytoplasm</location>
    </subcellularLocation>
</comment>
<dbReference type="GO" id="GO:0003723">
    <property type="term" value="F:RNA binding"/>
    <property type="evidence" value="ECO:0007669"/>
    <property type="project" value="UniProtKB-UniRule"/>
</dbReference>
<sequence>MTPSGSIQTVGLDEAGRGPLAGPVVAAAVAIPADAAELRAAVTDSKKLSANQRERLAARIREVCPHGVGLAEVAEIDTWNILAASHMAMARALTGCGVTPEKALVDGNRAPELPCPVECVVGGDASVAEIAAASILAKVDRDARMDALAAEHPGYGWERNRGYGTREHREALMTLGATSHHRRSFKPVQTALRGGAAQAGSA</sequence>
<keyword evidence="8 14" id="KW-0963">Cytoplasm</keyword>
<keyword evidence="12 14" id="KW-0378">Hydrolase</keyword>
<dbReference type="HAMAP" id="MF_00052_B">
    <property type="entry name" value="RNase_HII_B"/>
    <property type="match status" value="1"/>
</dbReference>
<dbReference type="CDD" id="cd07182">
    <property type="entry name" value="RNase_HII_bacteria_HII_like"/>
    <property type="match status" value="1"/>
</dbReference>
<evidence type="ECO:0000256" key="9">
    <source>
        <dbReference type="ARBA" id="ARBA00022722"/>
    </source>
</evidence>
<keyword evidence="13 14" id="KW-0464">Manganese</keyword>
<evidence type="ECO:0000256" key="14">
    <source>
        <dbReference type="HAMAP-Rule" id="MF_00052"/>
    </source>
</evidence>
<dbReference type="PROSITE" id="PS51975">
    <property type="entry name" value="RNASE_H_2"/>
    <property type="match status" value="1"/>
</dbReference>
<dbReference type="STRING" id="1082479.SAMN05216241_101229"/>
<evidence type="ECO:0000256" key="1">
    <source>
        <dbReference type="ARBA" id="ARBA00000077"/>
    </source>
</evidence>
<evidence type="ECO:0000256" key="6">
    <source>
        <dbReference type="ARBA" id="ARBA00012180"/>
    </source>
</evidence>
<dbReference type="PANTHER" id="PTHR10954:SF18">
    <property type="entry name" value="RIBONUCLEASE HII"/>
    <property type="match status" value="1"/>
</dbReference>
<keyword evidence="11 14" id="KW-0255">Endonuclease</keyword>
<evidence type="ECO:0000256" key="5">
    <source>
        <dbReference type="ARBA" id="ARBA00007383"/>
    </source>
</evidence>
<proteinExistence type="inferred from homology"/>
<dbReference type="Proteomes" id="UP000199415">
    <property type="component" value="Unassembled WGS sequence"/>
</dbReference>
<feature type="binding site" evidence="14 15">
    <location>
        <position position="106"/>
    </location>
    <ligand>
        <name>a divalent metal cation</name>
        <dbReference type="ChEBI" id="CHEBI:60240"/>
    </ligand>
</feature>
<evidence type="ECO:0000256" key="15">
    <source>
        <dbReference type="PROSITE-ProRule" id="PRU01319"/>
    </source>
</evidence>
<dbReference type="EC" id="3.1.26.4" evidence="6 14"/>
<dbReference type="AlphaFoldDB" id="A0A1G7LFG8"/>
<dbReference type="SUPFAM" id="SSF53098">
    <property type="entry name" value="Ribonuclease H-like"/>
    <property type="match status" value="1"/>
</dbReference>
<feature type="domain" description="RNase H type-2" evidence="17">
    <location>
        <begin position="7"/>
        <end position="197"/>
    </location>
</feature>
<dbReference type="RefSeq" id="WP_090018277.1">
    <property type="nucleotide sequence ID" value="NZ_FNCE01000001.1"/>
</dbReference>
<accession>A0A1G7LFG8</accession>
<evidence type="ECO:0000256" key="16">
    <source>
        <dbReference type="RuleBase" id="RU003515"/>
    </source>
</evidence>
<dbReference type="GO" id="GO:0004523">
    <property type="term" value="F:RNA-DNA hybrid ribonuclease activity"/>
    <property type="evidence" value="ECO:0007669"/>
    <property type="project" value="UniProtKB-UniRule"/>
</dbReference>
<dbReference type="GO" id="GO:0006298">
    <property type="term" value="P:mismatch repair"/>
    <property type="evidence" value="ECO:0007669"/>
    <property type="project" value="TreeGrafter"/>
</dbReference>
<evidence type="ECO:0000256" key="7">
    <source>
        <dbReference type="ARBA" id="ARBA00019179"/>
    </source>
</evidence>
<dbReference type="GO" id="GO:0043137">
    <property type="term" value="P:DNA replication, removal of RNA primer"/>
    <property type="evidence" value="ECO:0007669"/>
    <property type="project" value="TreeGrafter"/>
</dbReference>
<evidence type="ECO:0000256" key="12">
    <source>
        <dbReference type="ARBA" id="ARBA00022801"/>
    </source>
</evidence>
<dbReference type="GO" id="GO:0032299">
    <property type="term" value="C:ribonuclease H2 complex"/>
    <property type="evidence" value="ECO:0007669"/>
    <property type="project" value="TreeGrafter"/>
</dbReference>
<dbReference type="OrthoDB" id="9803420at2"/>
<dbReference type="EMBL" id="FNCE01000001">
    <property type="protein sequence ID" value="SDF48218.1"/>
    <property type="molecule type" value="Genomic_DNA"/>
</dbReference>
<evidence type="ECO:0000256" key="13">
    <source>
        <dbReference type="ARBA" id="ARBA00023211"/>
    </source>
</evidence>
<evidence type="ECO:0000256" key="3">
    <source>
        <dbReference type="ARBA" id="ARBA00004065"/>
    </source>
</evidence>
<dbReference type="GO" id="GO:0030145">
    <property type="term" value="F:manganese ion binding"/>
    <property type="evidence" value="ECO:0007669"/>
    <property type="project" value="UniProtKB-UniRule"/>
</dbReference>
<evidence type="ECO:0000256" key="4">
    <source>
        <dbReference type="ARBA" id="ARBA00004496"/>
    </source>
</evidence>
<comment type="similarity">
    <text evidence="5 14 16">Belongs to the RNase HII family.</text>
</comment>
<feature type="binding site" evidence="14 15">
    <location>
        <position position="14"/>
    </location>
    <ligand>
        <name>a divalent metal cation</name>
        <dbReference type="ChEBI" id="CHEBI:60240"/>
    </ligand>
</feature>
<evidence type="ECO:0000259" key="17">
    <source>
        <dbReference type="PROSITE" id="PS51975"/>
    </source>
</evidence>
<comment type="function">
    <text evidence="3 14 16">Endonuclease that specifically degrades the RNA of RNA-DNA hybrids.</text>
</comment>
<comment type="cofactor">
    <cofactor evidence="14 15">
        <name>Mn(2+)</name>
        <dbReference type="ChEBI" id="CHEBI:29035"/>
    </cofactor>
    <cofactor evidence="14 15">
        <name>Mg(2+)</name>
        <dbReference type="ChEBI" id="CHEBI:18420"/>
    </cofactor>
    <text evidence="14 15">Manganese or magnesium. Binds 1 divalent metal ion per monomer in the absence of substrate. May bind a second metal ion after substrate binding.</text>
</comment>
<keyword evidence="10 14" id="KW-0479">Metal-binding</keyword>
<evidence type="ECO:0000256" key="8">
    <source>
        <dbReference type="ARBA" id="ARBA00022490"/>
    </source>
</evidence>
<dbReference type="Gene3D" id="3.30.420.10">
    <property type="entry name" value="Ribonuclease H-like superfamily/Ribonuclease H"/>
    <property type="match status" value="1"/>
</dbReference>
<name>A0A1G7LFG8_9PROT</name>
<feature type="binding site" evidence="14 15">
    <location>
        <position position="13"/>
    </location>
    <ligand>
        <name>a divalent metal cation</name>
        <dbReference type="ChEBI" id="CHEBI:60240"/>
    </ligand>
</feature>
<comment type="cofactor">
    <cofactor evidence="2">
        <name>Mg(2+)</name>
        <dbReference type="ChEBI" id="CHEBI:18420"/>
    </cofactor>
</comment>
<evidence type="ECO:0000256" key="2">
    <source>
        <dbReference type="ARBA" id="ARBA00001946"/>
    </source>
</evidence>
<protein>
    <recommendedName>
        <fullName evidence="7 14">Ribonuclease HII</fullName>
        <shortName evidence="14">RNase HII</shortName>
        <ecNumber evidence="6 14">3.1.26.4</ecNumber>
    </recommendedName>
</protein>
<keyword evidence="9 14" id="KW-0540">Nuclease</keyword>
<gene>
    <name evidence="14" type="primary">rnhB</name>
    <name evidence="18" type="ORF">SAMN05216241_101229</name>
</gene>
<keyword evidence="19" id="KW-1185">Reference proteome</keyword>
<dbReference type="InterPro" id="IPR012337">
    <property type="entry name" value="RNaseH-like_sf"/>
</dbReference>
<reference evidence="18 19" key="1">
    <citation type="submission" date="2016-10" db="EMBL/GenBank/DDBJ databases">
        <authorList>
            <person name="de Groot N.N."/>
        </authorList>
    </citation>
    <scope>NUCLEOTIDE SEQUENCE [LARGE SCALE GENOMIC DNA]</scope>
    <source>
        <strain evidence="18 19">DSM 25584</strain>
    </source>
</reference>